<dbReference type="AlphaFoldDB" id="A0A7X1B9L5"/>
<evidence type="ECO:0000313" key="2">
    <source>
        <dbReference type="EMBL" id="MBC2607869.1"/>
    </source>
</evidence>
<protein>
    <submittedName>
        <fullName evidence="2">RidA family protein</fullName>
    </submittedName>
</protein>
<dbReference type="PANTHER" id="PTHR43760:SF1">
    <property type="entry name" value="ENDORIBONUCLEASE L-PSP_CHORISMATE MUTASE-LIKE DOMAIN-CONTAINING PROTEIN"/>
    <property type="match status" value="1"/>
</dbReference>
<proteinExistence type="predicted"/>
<dbReference type="InterPro" id="IPR013813">
    <property type="entry name" value="Endoribo_LPSP/chorism_mut-like"/>
</dbReference>
<dbReference type="InterPro" id="IPR035959">
    <property type="entry name" value="RutC-like_sf"/>
</dbReference>
<dbReference type="Proteomes" id="UP000526501">
    <property type="component" value="Unassembled WGS sequence"/>
</dbReference>
<dbReference type="SUPFAM" id="SSF55298">
    <property type="entry name" value="YjgF-like"/>
    <property type="match status" value="1"/>
</dbReference>
<gene>
    <name evidence="2" type="ORF">H5P27_17580</name>
</gene>
<name>A0A7X1B9L5_9BACT</name>
<dbReference type="RefSeq" id="WP_185661733.1">
    <property type="nucleotide sequence ID" value="NZ_CAWPOO010000013.1"/>
</dbReference>
<keyword evidence="3" id="KW-1185">Reference proteome</keyword>
<organism evidence="2 3">
    <name type="scientific">Pelagicoccus albus</name>
    <dbReference type="NCBI Taxonomy" id="415222"/>
    <lineage>
        <taxon>Bacteria</taxon>
        <taxon>Pseudomonadati</taxon>
        <taxon>Verrucomicrobiota</taxon>
        <taxon>Opitutia</taxon>
        <taxon>Puniceicoccales</taxon>
        <taxon>Pelagicoccaceae</taxon>
        <taxon>Pelagicoccus</taxon>
    </lineage>
</organism>
<sequence length="154" mass="16133">MSLIEEKLEEMGLTLPEPPSPGGNYVPHKKVGNLVYLAGVICIQNGVLSHEGQVGSDQTIESGYEAAKVCALNALAAIKGAVGDFDKLREIVYMSGYVNAVSGFDSSPLVINGASDLFIELLGEKGMHARAAVAVAGLPKNATVEIQLVVHVDD</sequence>
<dbReference type="Gene3D" id="3.30.1330.40">
    <property type="entry name" value="RutC-like"/>
    <property type="match status" value="1"/>
</dbReference>
<dbReference type="EMBL" id="JACHVC010000013">
    <property type="protein sequence ID" value="MBC2607869.1"/>
    <property type="molecule type" value="Genomic_DNA"/>
</dbReference>
<reference evidence="2 3" key="1">
    <citation type="submission" date="2020-07" db="EMBL/GenBank/DDBJ databases">
        <authorList>
            <person name="Feng X."/>
        </authorList>
    </citation>
    <scope>NUCLEOTIDE SEQUENCE [LARGE SCALE GENOMIC DNA]</scope>
    <source>
        <strain evidence="2 3">JCM23202</strain>
    </source>
</reference>
<evidence type="ECO:0000259" key="1">
    <source>
        <dbReference type="Pfam" id="PF14588"/>
    </source>
</evidence>
<accession>A0A7X1B9L5</accession>
<dbReference type="PANTHER" id="PTHR43760">
    <property type="entry name" value="ENDORIBONUCLEASE-RELATED"/>
    <property type="match status" value="1"/>
</dbReference>
<dbReference type="CDD" id="cd02199">
    <property type="entry name" value="YjgF_YER057c_UK114_like_1"/>
    <property type="match status" value="1"/>
</dbReference>
<comment type="caution">
    <text evidence="2">The sequence shown here is derived from an EMBL/GenBank/DDBJ whole genome shotgun (WGS) entry which is preliminary data.</text>
</comment>
<feature type="domain" description="Endoribonuclease L-PSP/chorismate mutase-like" evidence="1">
    <location>
        <begin position="6"/>
        <end position="148"/>
    </location>
</feature>
<evidence type="ECO:0000313" key="3">
    <source>
        <dbReference type="Proteomes" id="UP000526501"/>
    </source>
</evidence>
<dbReference type="Pfam" id="PF14588">
    <property type="entry name" value="YjgF_endoribonc"/>
    <property type="match status" value="1"/>
</dbReference>